<evidence type="ECO:0000313" key="3">
    <source>
        <dbReference type="EMBL" id="CAK0805941.1"/>
    </source>
</evidence>
<name>A0ABN9QIS3_9DINO</name>
<proteinExistence type="predicted"/>
<protein>
    <recommendedName>
        <fullName evidence="2">SET domain-containing protein</fullName>
    </recommendedName>
</protein>
<reference evidence="3" key="1">
    <citation type="submission" date="2023-10" db="EMBL/GenBank/DDBJ databases">
        <authorList>
            <person name="Chen Y."/>
            <person name="Shah S."/>
            <person name="Dougan E. K."/>
            <person name="Thang M."/>
            <person name="Chan C."/>
        </authorList>
    </citation>
    <scope>NUCLEOTIDE SEQUENCE [LARGE SCALE GENOMIC DNA]</scope>
</reference>
<feature type="non-terminal residue" evidence="3">
    <location>
        <position position="281"/>
    </location>
</feature>
<feature type="compositionally biased region" description="Low complexity" evidence="1">
    <location>
        <begin position="27"/>
        <end position="43"/>
    </location>
</feature>
<dbReference type="Proteomes" id="UP001189429">
    <property type="component" value="Unassembled WGS sequence"/>
</dbReference>
<feature type="region of interest" description="Disordered" evidence="1">
    <location>
        <begin position="214"/>
        <end position="262"/>
    </location>
</feature>
<dbReference type="EMBL" id="CAUYUJ010003595">
    <property type="protein sequence ID" value="CAK0805941.1"/>
    <property type="molecule type" value="Genomic_DNA"/>
</dbReference>
<dbReference type="InterPro" id="IPR001214">
    <property type="entry name" value="SET_dom"/>
</dbReference>
<keyword evidence="4" id="KW-1185">Reference proteome</keyword>
<evidence type="ECO:0000256" key="1">
    <source>
        <dbReference type="SAM" id="MobiDB-lite"/>
    </source>
</evidence>
<accession>A0ABN9QIS3</accession>
<comment type="caution">
    <text evidence="3">The sequence shown here is derived from an EMBL/GenBank/DDBJ whole genome shotgun (WGS) entry which is preliminary data.</text>
</comment>
<feature type="non-terminal residue" evidence="3">
    <location>
        <position position="1"/>
    </location>
</feature>
<organism evidence="3 4">
    <name type="scientific">Prorocentrum cordatum</name>
    <dbReference type="NCBI Taxonomy" id="2364126"/>
    <lineage>
        <taxon>Eukaryota</taxon>
        <taxon>Sar</taxon>
        <taxon>Alveolata</taxon>
        <taxon>Dinophyceae</taxon>
        <taxon>Prorocentrales</taxon>
        <taxon>Prorocentraceae</taxon>
        <taxon>Prorocentrum</taxon>
    </lineage>
</organism>
<dbReference type="SUPFAM" id="SSF82199">
    <property type="entry name" value="SET domain"/>
    <property type="match status" value="1"/>
</dbReference>
<evidence type="ECO:0000313" key="4">
    <source>
        <dbReference type="Proteomes" id="UP001189429"/>
    </source>
</evidence>
<dbReference type="Gene3D" id="3.90.1410.10">
    <property type="entry name" value="set domain protein methyltransferase, domain 1"/>
    <property type="match status" value="1"/>
</dbReference>
<gene>
    <name evidence="3" type="ORF">PCOR1329_LOCUS12342</name>
</gene>
<dbReference type="PROSITE" id="PS50280">
    <property type="entry name" value="SET"/>
    <property type="match status" value="1"/>
</dbReference>
<feature type="region of interest" description="Disordered" evidence="1">
    <location>
        <begin position="1"/>
        <end position="43"/>
    </location>
</feature>
<sequence>RRCEKHGNPRTCACPSSCVPGPRQLSRGRGPQSSGPGPPRIGRSRAALAARTPLLAARYREAAAHGEACQALLREELGDSDPRLCDAGPMSLPRRALGLVLTRSFVLSTPGGQSSVAMLPLLDLLNHADGDGVRTPRRTCFCVQEGGSVLMVAERDISPGEEVTHAYSEAASDHGLLCQYGVAPPADGDAAGGRGEAGLFDGPKPSTFRSAWDIWGAPDTASPSRDRGIASPFSAGGQRNGPADVRRGRFRRQKPADGQRKVAGADVRCQRCYLEPRARSV</sequence>
<evidence type="ECO:0000259" key="2">
    <source>
        <dbReference type="PROSITE" id="PS50280"/>
    </source>
</evidence>
<feature type="domain" description="SET" evidence="2">
    <location>
        <begin position="1"/>
        <end position="168"/>
    </location>
</feature>
<dbReference type="CDD" id="cd10527">
    <property type="entry name" value="SET_LSMT"/>
    <property type="match status" value="1"/>
</dbReference>
<dbReference type="InterPro" id="IPR046341">
    <property type="entry name" value="SET_dom_sf"/>
</dbReference>